<keyword evidence="4 7" id="KW-0812">Transmembrane</keyword>
<keyword evidence="6 7" id="KW-0472">Membrane</keyword>
<keyword evidence="5 7" id="KW-1133">Transmembrane helix</keyword>
<dbReference type="InterPro" id="IPR003370">
    <property type="entry name" value="Chromate_transpt"/>
</dbReference>
<evidence type="ECO:0000256" key="5">
    <source>
        <dbReference type="ARBA" id="ARBA00022989"/>
    </source>
</evidence>
<feature type="transmembrane region" description="Helical" evidence="7">
    <location>
        <begin position="151"/>
        <end position="167"/>
    </location>
</feature>
<dbReference type="RefSeq" id="WP_036883269.1">
    <property type="nucleotide sequence ID" value="NZ_JQZW01000007.1"/>
</dbReference>
<evidence type="ECO:0000256" key="1">
    <source>
        <dbReference type="ARBA" id="ARBA00004651"/>
    </source>
</evidence>
<sequence>MIYWKLFWVFFEIGLFGFGGGYAMLSLIQEEVVTQNLWLTTGEFTDIVAISQMTPGPIGINTATYVGYTVTQSVWGSVVATTAVSLPSFILVFLLSLLFRRAQEQHWVKALFSGLRPATVGLIASAALFLLFQPDALRSLQWENIWVKENFPDWSSIFIFLGVLFIGLKRWLHPILLLLLAGLLGLFIYS</sequence>
<name>A0A0A2G7I2_9PORP</name>
<dbReference type="STRING" id="266762.HQ36_02630"/>
<organism evidence="8 9">
    <name type="scientific">Porphyromonas gingivicanis</name>
    <dbReference type="NCBI Taxonomy" id="266762"/>
    <lineage>
        <taxon>Bacteria</taxon>
        <taxon>Pseudomonadati</taxon>
        <taxon>Bacteroidota</taxon>
        <taxon>Bacteroidia</taxon>
        <taxon>Bacteroidales</taxon>
        <taxon>Porphyromonadaceae</taxon>
        <taxon>Porphyromonas</taxon>
    </lineage>
</organism>
<evidence type="ECO:0000256" key="2">
    <source>
        <dbReference type="ARBA" id="ARBA00005262"/>
    </source>
</evidence>
<evidence type="ECO:0000313" key="9">
    <source>
        <dbReference type="Proteomes" id="UP000030134"/>
    </source>
</evidence>
<dbReference type="InterPro" id="IPR052518">
    <property type="entry name" value="CHR_Transporter"/>
</dbReference>
<keyword evidence="9" id="KW-1185">Reference proteome</keyword>
<accession>A0A0A2G7I2</accession>
<dbReference type="Proteomes" id="UP000030134">
    <property type="component" value="Unassembled WGS sequence"/>
</dbReference>
<protein>
    <submittedName>
        <fullName evidence="8">Chromate transporter</fullName>
    </submittedName>
</protein>
<dbReference type="AlphaFoldDB" id="A0A0A2G7I2"/>
<evidence type="ECO:0000313" key="8">
    <source>
        <dbReference type="EMBL" id="KGN98330.1"/>
    </source>
</evidence>
<feature type="transmembrane region" description="Helical" evidence="7">
    <location>
        <begin position="172"/>
        <end position="189"/>
    </location>
</feature>
<feature type="transmembrane region" description="Helical" evidence="7">
    <location>
        <begin position="7"/>
        <end position="28"/>
    </location>
</feature>
<keyword evidence="3" id="KW-1003">Cell membrane</keyword>
<gene>
    <name evidence="8" type="ORF">HQ36_02630</name>
</gene>
<dbReference type="EMBL" id="JQZW01000007">
    <property type="protein sequence ID" value="KGN98330.1"/>
    <property type="molecule type" value="Genomic_DNA"/>
</dbReference>
<dbReference type="eggNOG" id="COG2059">
    <property type="taxonomic scope" value="Bacteria"/>
</dbReference>
<comment type="subcellular location">
    <subcellularLocation>
        <location evidence="1">Cell membrane</location>
        <topology evidence="1">Multi-pass membrane protein</topology>
    </subcellularLocation>
</comment>
<comment type="caution">
    <text evidence="8">The sequence shown here is derived from an EMBL/GenBank/DDBJ whole genome shotgun (WGS) entry which is preliminary data.</text>
</comment>
<feature type="transmembrane region" description="Helical" evidence="7">
    <location>
        <begin position="111"/>
        <end position="131"/>
    </location>
</feature>
<dbReference type="PANTHER" id="PTHR43663:SF1">
    <property type="entry name" value="CHROMATE TRANSPORTER"/>
    <property type="match status" value="1"/>
</dbReference>
<dbReference type="GO" id="GO:0015109">
    <property type="term" value="F:chromate transmembrane transporter activity"/>
    <property type="evidence" value="ECO:0007669"/>
    <property type="project" value="InterPro"/>
</dbReference>
<reference evidence="8 9" key="1">
    <citation type="submission" date="2014-08" db="EMBL/GenBank/DDBJ databases">
        <title>Porphyromonas gingivicanis strain:COT-022_OH1391 Genome sequencing.</title>
        <authorList>
            <person name="Wallis C."/>
            <person name="Deusch O."/>
            <person name="O'Flynn C."/>
            <person name="Davis I."/>
            <person name="Jospin G."/>
            <person name="Darling A.E."/>
            <person name="Coil D.A."/>
            <person name="Alexiev A."/>
            <person name="Horsfall A."/>
            <person name="Kirkwood N."/>
            <person name="Harris S."/>
            <person name="Eisen J.A."/>
        </authorList>
    </citation>
    <scope>NUCLEOTIDE SEQUENCE [LARGE SCALE GENOMIC DNA]</scope>
    <source>
        <strain evidence="9">COT-022 OH1391</strain>
    </source>
</reference>
<dbReference type="Pfam" id="PF02417">
    <property type="entry name" value="Chromate_transp"/>
    <property type="match status" value="1"/>
</dbReference>
<evidence type="ECO:0000256" key="6">
    <source>
        <dbReference type="ARBA" id="ARBA00023136"/>
    </source>
</evidence>
<dbReference type="PANTHER" id="PTHR43663">
    <property type="entry name" value="CHROMATE TRANSPORT PROTEIN-RELATED"/>
    <property type="match status" value="1"/>
</dbReference>
<evidence type="ECO:0000256" key="7">
    <source>
        <dbReference type="SAM" id="Phobius"/>
    </source>
</evidence>
<evidence type="ECO:0000256" key="4">
    <source>
        <dbReference type="ARBA" id="ARBA00022692"/>
    </source>
</evidence>
<proteinExistence type="inferred from homology"/>
<feature type="transmembrane region" description="Helical" evidence="7">
    <location>
        <begin position="74"/>
        <end position="99"/>
    </location>
</feature>
<evidence type="ECO:0000256" key="3">
    <source>
        <dbReference type="ARBA" id="ARBA00022475"/>
    </source>
</evidence>
<dbReference type="OrthoDB" id="9788907at2"/>
<comment type="similarity">
    <text evidence="2">Belongs to the chromate ion transporter (CHR) (TC 2.A.51) family.</text>
</comment>
<dbReference type="GO" id="GO:0005886">
    <property type="term" value="C:plasma membrane"/>
    <property type="evidence" value="ECO:0007669"/>
    <property type="project" value="UniProtKB-SubCell"/>
</dbReference>